<dbReference type="EMBL" id="CAESAP020000397">
    <property type="protein sequence ID" value="CAB5507545.1"/>
    <property type="molecule type" value="Genomic_DNA"/>
</dbReference>
<comment type="caution">
    <text evidence="1">The sequence shown here is derived from an EMBL/GenBank/DDBJ whole genome shotgun (WGS) entry which is preliminary data.</text>
</comment>
<evidence type="ECO:0000313" key="2">
    <source>
        <dbReference type="Proteomes" id="UP000635628"/>
    </source>
</evidence>
<name>A0ACA8ZTV9_9GAMM</name>
<organism evidence="1 2">
    <name type="scientific">Bathymodiolus azoricus thioautotrophic gill symbiont</name>
    <dbReference type="NCBI Taxonomy" id="235205"/>
    <lineage>
        <taxon>Bacteria</taxon>
        <taxon>Pseudomonadati</taxon>
        <taxon>Pseudomonadota</taxon>
        <taxon>Gammaproteobacteria</taxon>
        <taxon>sulfur-oxidizing symbionts</taxon>
    </lineage>
</organism>
<gene>
    <name evidence="1" type="ORF">AZO1586R_2441</name>
</gene>
<keyword evidence="2" id="KW-1185">Reference proteome</keyword>
<protein>
    <submittedName>
        <fullName evidence="1">Uncharacterized protein</fullName>
    </submittedName>
</protein>
<proteinExistence type="predicted"/>
<sequence>MCIKKVLLSFCFHPMGETVFWLKLLYQLGLLCFFSFYFWIGDKEFPLV</sequence>
<dbReference type="Proteomes" id="UP000635628">
    <property type="component" value="Unassembled WGS sequence"/>
</dbReference>
<evidence type="ECO:0000313" key="1">
    <source>
        <dbReference type="EMBL" id="CAB5507545.1"/>
    </source>
</evidence>
<accession>A0ACA8ZTV9</accession>
<reference evidence="1" key="1">
    <citation type="submission" date="2020-05" db="EMBL/GenBank/DDBJ databases">
        <authorList>
            <person name="Petersen J."/>
            <person name="Sayavedra L."/>
        </authorList>
    </citation>
    <scope>NUCLEOTIDE SEQUENCE</scope>
    <source>
        <strain evidence="1">B azoricus SOX Menez Gwen</strain>
    </source>
</reference>